<dbReference type="EMBL" id="CP048286">
    <property type="protein sequence ID" value="QHW33493.1"/>
    <property type="molecule type" value="Genomic_DNA"/>
</dbReference>
<dbReference type="KEGG" id="prz:GZH47_23635"/>
<dbReference type="SUPFAM" id="SSF51126">
    <property type="entry name" value="Pectin lyase-like"/>
    <property type="match status" value="1"/>
</dbReference>
<dbReference type="InterPro" id="IPR012334">
    <property type="entry name" value="Pectin_lyas_fold"/>
</dbReference>
<dbReference type="InterPro" id="IPR006626">
    <property type="entry name" value="PbH1"/>
</dbReference>
<evidence type="ECO:0000256" key="2">
    <source>
        <dbReference type="ARBA" id="ARBA00022525"/>
    </source>
</evidence>
<evidence type="ECO:0000313" key="4">
    <source>
        <dbReference type="EMBL" id="QHW33493.1"/>
    </source>
</evidence>
<dbReference type="InterPro" id="IPR052052">
    <property type="entry name" value="Polysaccharide_Lyase_9"/>
</dbReference>
<dbReference type="InterPro" id="IPR011050">
    <property type="entry name" value="Pectin_lyase_fold/virulence"/>
</dbReference>
<dbReference type="AlphaFoldDB" id="A0A6C0P711"/>
<proteinExistence type="predicted"/>
<keyword evidence="5" id="KW-1185">Reference proteome</keyword>
<protein>
    <submittedName>
        <fullName evidence="4">Right-handed parallel beta-helix repeat-containing protein</fullName>
    </submittedName>
</protein>
<dbReference type="NCBIfam" id="NF041518">
    <property type="entry name" value="choice_anch_Q"/>
    <property type="match status" value="1"/>
</dbReference>
<dbReference type="GO" id="GO:0016837">
    <property type="term" value="F:carbon-oxygen lyase activity, acting on polysaccharides"/>
    <property type="evidence" value="ECO:0007669"/>
    <property type="project" value="TreeGrafter"/>
</dbReference>
<keyword evidence="2" id="KW-0964">Secreted</keyword>
<dbReference type="RefSeq" id="WP_162643489.1">
    <property type="nucleotide sequence ID" value="NZ_CP048286.1"/>
</dbReference>
<dbReference type="Gene3D" id="2.160.20.10">
    <property type="entry name" value="Single-stranded right-handed beta-helix, Pectin lyase-like"/>
    <property type="match status" value="1"/>
</dbReference>
<dbReference type="Proteomes" id="UP000479114">
    <property type="component" value="Chromosome"/>
</dbReference>
<evidence type="ECO:0000256" key="3">
    <source>
        <dbReference type="ARBA" id="ARBA00022729"/>
    </source>
</evidence>
<keyword evidence="3" id="KW-0732">Signal</keyword>
<accession>A0A6C0P711</accession>
<dbReference type="PANTHER" id="PTHR40088:SF2">
    <property type="entry name" value="SECRETED SUGAR HYDROLASE"/>
    <property type="match status" value="1"/>
</dbReference>
<dbReference type="InterPro" id="IPR059226">
    <property type="entry name" value="Choice_anch_Q_dom"/>
</dbReference>
<organism evidence="4 5">
    <name type="scientific">Paenibacillus rhizovicinus</name>
    <dbReference type="NCBI Taxonomy" id="2704463"/>
    <lineage>
        <taxon>Bacteria</taxon>
        <taxon>Bacillati</taxon>
        <taxon>Bacillota</taxon>
        <taxon>Bacilli</taxon>
        <taxon>Bacillales</taxon>
        <taxon>Paenibacillaceae</taxon>
        <taxon>Paenibacillus</taxon>
    </lineage>
</organism>
<comment type="subcellular location">
    <subcellularLocation>
        <location evidence="1">Secreted</location>
    </subcellularLocation>
</comment>
<evidence type="ECO:0000256" key="1">
    <source>
        <dbReference type="ARBA" id="ARBA00004613"/>
    </source>
</evidence>
<reference evidence="4 5" key="1">
    <citation type="submission" date="2020-02" db="EMBL/GenBank/DDBJ databases">
        <title>Paenibacillus sp. nov., isolated from rhizosphere soil of tomato.</title>
        <authorList>
            <person name="Weon H.-Y."/>
            <person name="Lee S.A."/>
        </authorList>
    </citation>
    <scope>NUCLEOTIDE SEQUENCE [LARGE SCALE GENOMIC DNA]</scope>
    <source>
        <strain evidence="4 5">14171R-81</strain>
    </source>
</reference>
<name>A0A6C0P711_9BACL</name>
<dbReference type="SMART" id="SM00710">
    <property type="entry name" value="PbH1"/>
    <property type="match status" value="5"/>
</dbReference>
<evidence type="ECO:0000313" key="5">
    <source>
        <dbReference type="Proteomes" id="UP000479114"/>
    </source>
</evidence>
<dbReference type="GO" id="GO:0005576">
    <property type="term" value="C:extracellular region"/>
    <property type="evidence" value="ECO:0007669"/>
    <property type="project" value="UniProtKB-SubCell"/>
</dbReference>
<sequence length="515" mass="54359">MSTRLKSIRMNKRVAVTATIAVLVLLTIIIVMVITSNAANTTYYVSAAGSDSNNGTSSSAPWKTLSKVSGAAFGAGDKILFRSGDSWSGQLMINDSGTSAKPVTVGAYDKGSKPLINGGGNSAAVLIDGASYVTVDGLAVTNYDGANVTDGVEGNRDGIKISGISSNITIRNNEIYNVEGFSNHEATGSPRGTSLAAHDNNMYMVGAIYQNGTPANNYLIENNYIHDNTVNGVLTTQVGTGLIIRGNTVNNGGADGIEYWNATSPLIEYNSVTNVGNNSGASDQTDGVIGYHGYAVAGIWGIIDTDQVVQYNYVANTNRIVWDGQPWDFDNDTVGGVYQYNFSRDNEGGFVLGGKPDQILRYNISYNDGSEQAYTAQGFFNANSQYYNNVFYQDNGAGFSKAKLTEGTFKNNIFYTNASDSTATDYESGGPTFSNNGFGGTQTALNTGTAPVMGDPLFVNPSSVGNSIKSVDGFKLQKGSPMINAGTSIPDNGGKDYWGNALYNGKPDIGAYEAP</sequence>
<dbReference type="PANTHER" id="PTHR40088">
    <property type="entry name" value="PECTATE LYASE (EUROFUNG)"/>
    <property type="match status" value="1"/>
</dbReference>
<gene>
    <name evidence="4" type="ORF">GZH47_23635</name>
</gene>